<reference evidence="6" key="1">
    <citation type="journal article" date="2014" name="Genome Announc.">
        <title>Complete Genome Sequence of Campylobacter iguaniorum Strain 1485ET, Isolated from a Bearded Dragon (Pogona vitticeps).</title>
        <authorList>
            <person name="Gilbert M.J."/>
            <person name="Miller W.G."/>
            <person name="Yee E."/>
            <person name="Kik M."/>
            <person name="Wagenaar J.A."/>
            <person name="Duim B."/>
        </authorList>
    </citation>
    <scope>NUCLEOTIDE SEQUENCE [LARGE SCALE GENOMIC DNA]</scope>
    <source>
        <strain evidence="6">1485E</strain>
    </source>
</reference>
<dbReference type="KEGG" id="caj:CIG1485E_1216"/>
<dbReference type="Proteomes" id="UP000028486">
    <property type="component" value="Chromosome"/>
</dbReference>
<evidence type="ECO:0000256" key="2">
    <source>
        <dbReference type="ARBA" id="ARBA00022723"/>
    </source>
</evidence>
<dbReference type="InterPro" id="IPR009056">
    <property type="entry name" value="Cyt_c-like_dom"/>
</dbReference>
<keyword evidence="2" id="KW-0479">Metal-binding</keyword>
<keyword evidence="1" id="KW-0349">Heme</keyword>
<name>A0A076FA24_9BACT</name>
<dbReference type="EMBL" id="CP009043">
    <property type="protein sequence ID" value="AII15050.1"/>
    <property type="molecule type" value="Genomic_DNA"/>
</dbReference>
<dbReference type="Gene3D" id="1.10.760.10">
    <property type="entry name" value="Cytochrome c-like domain"/>
    <property type="match status" value="1"/>
</dbReference>
<accession>A0A076FA24</accession>
<dbReference type="PATRIC" id="fig|1244531.5.peg.1318"/>
<dbReference type="RefSeq" id="WP_038454648.1">
    <property type="nucleotide sequence ID" value="NZ_CP009043.1"/>
</dbReference>
<gene>
    <name evidence="5" type="ORF">CIG1485E_1216</name>
</gene>
<evidence type="ECO:0000313" key="5">
    <source>
        <dbReference type="EMBL" id="AII15050.1"/>
    </source>
</evidence>
<dbReference type="eggNOG" id="COG2010">
    <property type="taxonomic scope" value="Bacteria"/>
</dbReference>
<dbReference type="InterPro" id="IPR036909">
    <property type="entry name" value="Cyt_c-like_dom_sf"/>
</dbReference>
<dbReference type="GO" id="GO:0020037">
    <property type="term" value="F:heme binding"/>
    <property type="evidence" value="ECO:0007669"/>
    <property type="project" value="InterPro"/>
</dbReference>
<dbReference type="STRING" id="1244531.CIG2463D_1307"/>
<evidence type="ECO:0000256" key="3">
    <source>
        <dbReference type="ARBA" id="ARBA00023004"/>
    </source>
</evidence>
<dbReference type="OrthoDB" id="5328547at2"/>
<evidence type="ECO:0000256" key="1">
    <source>
        <dbReference type="ARBA" id="ARBA00022617"/>
    </source>
</evidence>
<proteinExistence type="predicted"/>
<sequence>MKFLYIFLLSCTFLVAEDFITKFEYAKMLYQNPRGIGCNKCHGDKGEGKNIVDYKDYDKKNKKYIKKSLIAPRINNLEFSKFKSSLKESRGIMPSYFLTDNEIASLYGYIQTFNKDKK</sequence>
<dbReference type="AlphaFoldDB" id="A0A076FA24"/>
<evidence type="ECO:0000313" key="6">
    <source>
        <dbReference type="Proteomes" id="UP000028486"/>
    </source>
</evidence>
<dbReference type="GO" id="GO:0009055">
    <property type="term" value="F:electron transfer activity"/>
    <property type="evidence" value="ECO:0007669"/>
    <property type="project" value="InterPro"/>
</dbReference>
<keyword evidence="6" id="KW-1185">Reference proteome</keyword>
<dbReference type="HOGENOM" id="CLU_145217_0_0_7"/>
<feature type="domain" description="Cytochrome c" evidence="4">
    <location>
        <begin position="27"/>
        <end position="112"/>
    </location>
</feature>
<dbReference type="GO" id="GO:0046872">
    <property type="term" value="F:metal ion binding"/>
    <property type="evidence" value="ECO:0007669"/>
    <property type="project" value="UniProtKB-KW"/>
</dbReference>
<keyword evidence="3" id="KW-0408">Iron</keyword>
<dbReference type="SUPFAM" id="SSF46626">
    <property type="entry name" value="Cytochrome c"/>
    <property type="match status" value="1"/>
</dbReference>
<dbReference type="Pfam" id="PF00034">
    <property type="entry name" value="Cytochrom_C"/>
    <property type="match status" value="1"/>
</dbReference>
<protein>
    <recommendedName>
        <fullName evidence="4">Cytochrome c domain-containing protein</fullName>
    </recommendedName>
</protein>
<evidence type="ECO:0000259" key="4">
    <source>
        <dbReference type="Pfam" id="PF00034"/>
    </source>
</evidence>
<organism evidence="5 6">
    <name type="scientific">Campylobacter iguaniorum</name>
    <dbReference type="NCBI Taxonomy" id="1244531"/>
    <lineage>
        <taxon>Bacteria</taxon>
        <taxon>Pseudomonadati</taxon>
        <taxon>Campylobacterota</taxon>
        <taxon>Epsilonproteobacteria</taxon>
        <taxon>Campylobacterales</taxon>
        <taxon>Campylobacteraceae</taxon>
        <taxon>Campylobacter</taxon>
    </lineage>
</organism>